<keyword evidence="2" id="KW-1185">Reference proteome</keyword>
<organism evidence="1 2">
    <name type="scientific">Psophocarpus tetragonolobus</name>
    <name type="common">Winged bean</name>
    <name type="synonym">Dolichos tetragonolobus</name>
    <dbReference type="NCBI Taxonomy" id="3891"/>
    <lineage>
        <taxon>Eukaryota</taxon>
        <taxon>Viridiplantae</taxon>
        <taxon>Streptophyta</taxon>
        <taxon>Embryophyta</taxon>
        <taxon>Tracheophyta</taxon>
        <taxon>Spermatophyta</taxon>
        <taxon>Magnoliopsida</taxon>
        <taxon>eudicotyledons</taxon>
        <taxon>Gunneridae</taxon>
        <taxon>Pentapetalae</taxon>
        <taxon>rosids</taxon>
        <taxon>fabids</taxon>
        <taxon>Fabales</taxon>
        <taxon>Fabaceae</taxon>
        <taxon>Papilionoideae</taxon>
        <taxon>50 kb inversion clade</taxon>
        <taxon>NPAAA clade</taxon>
        <taxon>indigoferoid/millettioid clade</taxon>
        <taxon>Phaseoleae</taxon>
        <taxon>Psophocarpus</taxon>
    </lineage>
</organism>
<name>A0AAN9S7W8_PSOTE</name>
<sequence>MPRTVRQVEPKTLSNLLFKNDYLFCVSLFHLLNRIPLQDCVLPVLVSRMYESSLDYFLNRYCTVDKSEVWYLLLSREKENLI</sequence>
<accession>A0AAN9S7W8</accession>
<dbReference type="AlphaFoldDB" id="A0AAN9S7W8"/>
<evidence type="ECO:0000313" key="1">
    <source>
        <dbReference type="EMBL" id="KAK7390947.1"/>
    </source>
</evidence>
<reference evidence="1 2" key="1">
    <citation type="submission" date="2024-01" db="EMBL/GenBank/DDBJ databases">
        <title>The genomes of 5 underutilized Papilionoideae crops provide insights into root nodulation and disease resistanc.</title>
        <authorList>
            <person name="Jiang F."/>
        </authorList>
    </citation>
    <scope>NUCLEOTIDE SEQUENCE [LARGE SCALE GENOMIC DNA]</scope>
    <source>
        <strain evidence="1">DUOXIRENSHENG_FW03</strain>
        <tissue evidence="1">Leaves</tissue>
    </source>
</reference>
<protein>
    <submittedName>
        <fullName evidence="1">Uncharacterized protein</fullName>
    </submittedName>
</protein>
<proteinExistence type="predicted"/>
<evidence type="ECO:0000313" key="2">
    <source>
        <dbReference type="Proteomes" id="UP001386955"/>
    </source>
</evidence>
<dbReference type="EMBL" id="JAYMYS010000005">
    <property type="protein sequence ID" value="KAK7390947.1"/>
    <property type="molecule type" value="Genomic_DNA"/>
</dbReference>
<dbReference type="Proteomes" id="UP001386955">
    <property type="component" value="Unassembled WGS sequence"/>
</dbReference>
<comment type="caution">
    <text evidence="1">The sequence shown here is derived from an EMBL/GenBank/DDBJ whole genome shotgun (WGS) entry which is preliminary data.</text>
</comment>
<gene>
    <name evidence="1" type="ORF">VNO78_19171</name>
</gene>